<dbReference type="KEGG" id="nwl:NWFMUON74_13940"/>
<evidence type="ECO:0000313" key="2">
    <source>
        <dbReference type="EMBL" id="BCK53622.1"/>
    </source>
</evidence>
<gene>
    <name evidence="2" type="ORF">NWFMUON74_13940</name>
</gene>
<dbReference type="EMBL" id="AP023396">
    <property type="protein sequence ID" value="BCK53622.1"/>
    <property type="molecule type" value="Genomic_DNA"/>
</dbReference>
<evidence type="ECO:0000313" key="3">
    <source>
        <dbReference type="Proteomes" id="UP000516173"/>
    </source>
</evidence>
<feature type="domain" description="N-acetyltransferase" evidence="1">
    <location>
        <begin position="119"/>
        <end position="179"/>
    </location>
</feature>
<dbReference type="PANTHER" id="PTHR42791:SF1">
    <property type="entry name" value="N-ACETYLTRANSFERASE DOMAIN-CONTAINING PROTEIN"/>
    <property type="match status" value="1"/>
</dbReference>
<dbReference type="GeneID" id="80345990"/>
<organism evidence="2 3">
    <name type="scientific">Nocardia wallacei</name>
    <dbReference type="NCBI Taxonomy" id="480035"/>
    <lineage>
        <taxon>Bacteria</taxon>
        <taxon>Bacillati</taxon>
        <taxon>Actinomycetota</taxon>
        <taxon>Actinomycetes</taxon>
        <taxon>Mycobacteriales</taxon>
        <taxon>Nocardiaceae</taxon>
        <taxon>Nocardia</taxon>
    </lineage>
</organism>
<dbReference type="CDD" id="cd04301">
    <property type="entry name" value="NAT_SF"/>
    <property type="match status" value="1"/>
</dbReference>
<keyword evidence="3" id="KW-1185">Reference proteome</keyword>
<evidence type="ECO:0000259" key="1">
    <source>
        <dbReference type="Pfam" id="PF00583"/>
    </source>
</evidence>
<keyword evidence="2" id="KW-0808">Transferase</keyword>
<dbReference type="InterPro" id="IPR052523">
    <property type="entry name" value="Trichothecene_AcTrans"/>
</dbReference>
<dbReference type="SUPFAM" id="SSF55729">
    <property type="entry name" value="Acyl-CoA N-acyltransferases (Nat)"/>
    <property type="match status" value="1"/>
</dbReference>
<sequence length="202" mass="22201">MDITVRAAGLSDVRDLAGVLGAAFADDPVIGWLIRDDRVRARRAAHMFAALVRHQFIDLGGVDVAFDDTGGMVGAAVWAPPGDRRPSTLTELRTLPGLARAFRTRLPAAGQLAQRMQAEHPREPHWYLAFVGTLPRVRGRGVAHALLEPRVAHCDSTGAPAYLESSKRENIPYYERYGFEVTGELDVTAGGPPVWPMWRQPR</sequence>
<dbReference type="GO" id="GO:0016747">
    <property type="term" value="F:acyltransferase activity, transferring groups other than amino-acyl groups"/>
    <property type="evidence" value="ECO:0007669"/>
    <property type="project" value="InterPro"/>
</dbReference>
<dbReference type="AlphaFoldDB" id="A0A7G1KEF2"/>
<reference evidence="2 3" key="1">
    <citation type="submission" date="2020-08" db="EMBL/GenBank/DDBJ databases">
        <title>Genome Sequencing of Nocardia wallacei strain FMUON74 and assembly.</title>
        <authorList>
            <person name="Toyokawa M."/>
            <person name="Uesaka K."/>
        </authorList>
    </citation>
    <scope>NUCLEOTIDE SEQUENCE [LARGE SCALE GENOMIC DNA]</scope>
    <source>
        <strain evidence="2 3">FMUON74</strain>
    </source>
</reference>
<dbReference type="Pfam" id="PF00583">
    <property type="entry name" value="Acetyltransf_1"/>
    <property type="match status" value="1"/>
</dbReference>
<protein>
    <submittedName>
        <fullName evidence="2">GCN5-like N-acetyltransferase</fullName>
    </submittedName>
</protein>
<dbReference type="RefSeq" id="WP_187687127.1">
    <property type="nucleotide sequence ID" value="NZ_AP023396.1"/>
</dbReference>
<dbReference type="Proteomes" id="UP000516173">
    <property type="component" value="Chromosome"/>
</dbReference>
<accession>A0A7G1KEF2</accession>
<name>A0A7G1KEF2_9NOCA</name>
<dbReference type="PANTHER" id="PTHR42791">
    <property type="entry name" value="GNAT FAMILY ACETYLTRANSFERASE"/>
    <property type="match status" value="1"/>
</dbReference>
<dbReference type="Gene3D" id="3.40.630.30">
    <property type="match status" value="1"/>
</dbReference>
<dbReference type="InterPro" id="IPR000182">
    <property type="entry name" value="GNAT_dom"/>
</dbReference>
<dbReference type="InterPro" id="IPR016181">
    <property type="entry name" value="Acyl_CoA_acyltransferase"/>
</dbReference>
<proteinExistence type="predicted"/>